<comment type="function">
    <text evidence="1">Plays a role in synthesis, processing and/or stability of 23S rRNA.</text>
</comment>
<dbReference type="GO" id="GO:0005829">
    <property type="term" value="C:cytosol"/>
    <property type="evidence" value="ECO:0007669"/>
    <property type="project" value="TreeGrafter"/>
</dbReference>
<sequence>MLDAWRMVAAKRLFEGRLPLSGMTRLLPALADADGECRFEMEFGRDAMDLRYVELRIEAKLPLQCQRTLERFLYPVRVTQRLGLITDEADEAALPEGIEPLLLDASGELDPAGLVEDELILAVPVVPIDPNSTEVTANWPADAGEEEEKPNPFAALAALKAHKK</sequence>
<dbReference type="EMBL" id="AVCH01000161">
    <property type="protein sequence ID" value="KFN47423.1"/>
    <property type="molecule type" value="Genomic_DNA"/>
</dbReference>
<reference evidence="6 7" key="1">
    <citation type="submission" date="2013-09" db="EMBL/GenBank/DDBJ databases">
        <title>Genome sequencing of Arenimonas malthae.</title>
        <authorList>
            <person name="Chen F."/>
            <person name="Wang G."/>
        </authorList>
    </citation>
    <scope>NUCLEOTIDE SEQUENCE [LARGE SCALE GENOMIC DNA]</scope>
    <source>
        <strain evidence="6 7">CC-JY-1</strain>
    </source>
</reference>
<dbReference type="InterPro" id="IPR039255">
    <property type="entry name" value="YceD_bac"/>
</dbReference>
<evidence type="ECO:0000256" key="4">
    <source>
        <dbReference type="ARBA" id="ARBA00022517"/>
    </source>
</evidence>
<dbReference type="InterPro" id="IPR003772">
    <property type="entry name" value="YceD"/>
</dbReference>
<gene>
    <name evidence="6" type="ORF">N790_01575</name>
</gene>
<name>A0A091B4A7_9GAMM</name>
<dbReference type="PANTHER" id="PTHR38099:SF1">
    <property type="entry name" value="LARGE RIBOSOMAL RNA SUBUNIT ACCUMULATION PROTEIN YCED"/>
    <property type="match status" value="1"/>
</dbReference>
<dbReference type="PATRIC" id="fig|1384054.3.peg.1562"/>
<dbReference type="Pfam" id="PF02620">
    <property type="entry name" value="YceD"/>
    <property type="match status" value="1"/>
</dbReference>
<comment type="similarity">
    <text evidence="2">Belongs to the DUF177 domain family.</text>
</comment>
<evidence type="ECO:0000256" key="2">
    <source>
        <dbReference type="ARBA" id="ARBA00010740"/>
    </source>
</evidence>
<evidence type="ECO:0000256" key="5">
    <source>
        <dbReference type="ARBA" id="ARBA00031841"/>
    </source>
</evidence>
<dbReference type="STRING" id="1384054.N790_01575"/>
<comment type="caution">
    <text evidence="6">The sequence shown here is derived from an EMBL/GenBank/DDBJ whole genome shotgun (WGS) entry which is preliminary data.</text>
</comment>
<dbReference type="AlphaFoldDB" id="A0A091B4A7"/>
<evidence type="ECO:0000256" key="1">
    <source>
        <dbReference type="ARBA" id="ARBA00002868"/>
    </source>
</evidence>
<dbReference type="GO" id="GO:0042254">
    <property type="term" value="P:ribosome biogenesis"/>
    <property type="evidence" value="ECO:0007669"/>
    <property type="project" value="UniProtKB-KW"/>
</dbReference>
<dbReference type="PANTHER" id="PTHR38099">
    <property type="entry name" value="LARGE RIBOSOMAL RNA SUBUNIT ACCUMULATION PROTEIN YCED"/>
    <property type="match status" value="1"/>
</dbReference>
<protein>
    <recommendedName>
        <fullName evidence="3">Large ribosomal RNA subunit accumulation protein YceD</fullName>
    </recommendedName>
    <alternativeName>
        <fullName evidence="5">23S rRNA accumulation protein YceD</fullName>
    </alternativeName>
</protein>
<evidence type="ECO:0000256" key="3">
    <source>
        <dbReference type="ARBA" id="ARBA00015716"/>
    </source>
</evidence>
<keyword evidence="4" id="KW-0690">Ribosome biogenesis</keyword>
<dbReference type="Proteomes" id="UP000029392">
    <property type="component" value="Unassembled WGS sequence"/>
</dbReference>
<evidence type="ECO:0000313" key="6">
    <source>
        <dbReference type="EMBL" id="KFN47423.1"/>
    </source>
</evidence>
<proteinExistence type="inferred from homology"/>
<dbReference type="eggNOG" id="COG1399">
    <property type="taxonomic scope" value="Bacteria"/>
</dbReference>
<organism evidence="6 7">
    <name type="scientific">Arenimonas malthae CC-JY-1</name>
    <dbReference type="NCBI Taxonomy" id="1384054"/>
    <lineage>
        <taxon>Bacteria</taxon>
        <taxon>Pseudomonadati</taxon>
        <taxon>Pseudomonadota</taxon>
        <taxon>Gammaproteobacteria</taxon>
        <taxon>Lysobacterales</taxon>
        <taxon>Lysobacteraceae</taxon>
        <taxon>Arenimonas</taxon>
    </lineage>
</organism>
<keyword evidence="7" id="KW-1185">Reference proteome</keyword>
<accession>A0A091B4A7</accession>
<evidence type="ECO:0000313" key="7">
    <source>
        <dbReference type="Proteomes" id="UP000029392"/>
    </source>
</evidence>